<protein>
    <submittedName>
        <fullName evidence="5">Glycosyltransferase family 2 protein</fullName>
    </submittedName>
</protein>
<dbReference type="Proteomes" id="UP000826188">
    <property type="component" value="Unassembled WGS sequence"/>
</dbReference>
<dbReference type="EMBL" id="JAHWGL010000008">
    <property type="protein sequence ID" value="MBW3127684.1"/>
    <property type="molecule type" value="Genomic_DNA"/>
</dbReference>
<evidence type="ECO:0000256" key="4">
    <source>
        <dbReference type="SAM" id="Phobius"/>
    </source>
</evidence>
<accession>A0ABS6WW79</accession>
<proteinExistence type="inferred from homology"/>
<keyword evidence="3" id="KW-0808">Transferase</keyword>
<dbReference type="PANTHER" id="PTHR43630">
    <property type="entry name" value="POLY-BETA-1,6-N-ACETYL-D-GLUCOSAMINE SYNTHASE"/>
    <property type="match status" value="1"/>
</dbReference>
<dbReference type="RefSeq" id="WP_219157001.1">
    <property type="nucleotide sequence ID" value="NZ_JAHWGL010000008.1"/>
</dbReference>
<feature type="transmembrane region" description="Helical" evidence="4">
    <location>
        <begin position="330"/>
        <end position="346"/>
    </location>
</feature>
<comment type="caution">
    <text evidence="5">The sequence shown here is derived from an EMBL/GenBank/DDBJ whole genome shotgun (WGS) entry which is preliminary data.</text>
</comment>
<dbReference type="PANTHER" id="PTHR43630:SF1">
    <property type="entry name" value="POLY-BETA-1,6-N-ACETYL-D-GLUCOSAMINE SYNTHASE"/>
    <property type="match status" value="1"/>
</dbReference>
<comment type="similarity">
    <text evidence="1">Belongs to the glycosyltransferase 2 family.</text>
</comment>
<reference evidence="5 6" key="1">
    <citation type="submission" date="2021-07" db="EMBL/GenBank/DDBJ databases">
        <title>Hymenobacter profundi sp. nov., isolated from deep-sea water.</title>
        <authorList>
            <person name="Kim M.K."/>
        </authorList>
    </citation>
    <scope>NUCLEOTIDE SEQUENCE [LARGE SCALE GENOMIC DNA]</scope>
    <source>
        <strain evidence="5 6">M2</strain>
    </source>
</reference>
<feature type="transmembrane region" description="Helical" evidence="4">
    <location>
        <begin position="306"/>
        <end position="324"/>
    </location>
</feature>
<keyword evidence="4" id="KW-0472">Membrane</keyword>
<gene>
    <name evidence="5" type="ORF">KYK14_03925</name>
</gene>
<evidence type="ECO:0000313" key="6">
    <source>
        <dbReference type="Proteomes" id="UP000826188"/>
    </source>
</evidence>
<keyword evidence="2" id="KW-0328">Glycosyltransferase</keyword>
<evidence type="ECO:0000256" key="2">
    <source>
        <dbReference type="ARBA" id="ARBA00022676"/>
    </source>
</evidence>
<keyword evidence="4" id="KW-0812">Transmembrane</keyword>
<evidence type="ECO:0000256" key="3">
    <source>
        <dbReference type="ARBA" id="ARBA00022679"/>
    </source>
</evidence>
<feature type="transmembrane region" description="Helical" evidence="4">
    <location>
        <begin position="358"/>
        <end position="376"/>
    </location>
</feature>
<sequence length="402" mass="44062">MSIVTSLISILLQLVGAYLLLNVLYLLFFALAGHRSSPAVPSSGGSKRRMCVLLPAYRADTIIAETAPAARRHAYAGVADVCVIADGLQPATVQTLRAQQINVVEVFFEKSTKGKALFSALTELPAGAYDVAVILDVDNVMAPGFLTQVDAAFAAGYRVVQGHRTAKNLDSPFAVLDACNEEINNHIFRRGHANLGMSSSLIGSGMAFDYEYLKQLLQDIGDTPGEDKELDFSVLRDKKKIAYLPSAYVYDEKIPNAKVFATQRTRWLATQQEFLVKYFGEGLRQLRQGNIDFVDKILQSMLLPRVLLLGILGFLIMLSLLWRVGPSPDFWLMLLLGTALALLLALPKRLYTRQVGRAVLHLPVALSAMVLALLQIRKAKTSFMPTPHVARQVDSAASSSLK</sequence>
<feature type="transmembrane region" description="Helical" evidence="4">
    <location>
        <begin position="6"/>
        <end position="28"/>
    </location>
</feature>
<evidence type="ECO:0000256" key="1">
    <source>
        <dbReference type="ARBA" id="ARBA00006739"/>
    </source>
</evidence>
<keyword evidence="4" id="KW-1133">Transmembrane helix</keyword>
<keyword evidence="6" id="KW-1185">Reference proteome</keyword>
<evidence type="ECO:0000313" key="5">
    <source>
        <dbReference type="EMBL" id="MBW3127684.1"/>
    </source>
</evidence>
<name>A0ABS6WW79_9BACT</name>
<organism evidence="5 6">
    <name type="scientific">Hymenobacter profundi</name>
    <dbReference type="NCBI Taxonomy" id="1982110"/>
    <lineage>
        <taxon>Bacteria</taxon>
        <taxon>Pseudomonadati</taxon>
        <taxon>Bacteroidota</taxon>
        <taxon>Cytophagia</taxon>
        <taxon>Cytophagales</taxon>
        <taxon>Hymenobacteraceae</taxon>
        <taxon>Hymenobacter</taxon>
    </lineage>
</organism>
<dbReference type="Pfam" id="PF13641">
    <property type="entry name" value="Glyco_tranf_2_3"/>
    <property type="match status" value="1"/>
</dbReference>